<reference evidence="8" key="1">
    <citation type="journal article" date="2016" name="Nature">
        <title>The genome of the seagrass Zostera marina reveals angiosperm adaptation to the sea.</title>
        <authorList>
            <person name="Olsen J.L."/>
            <person name="Rouze P."/>
            <person name="Verhelst B."/>
            <person name="Lin Y.-C."/>
            <person name="Bayer T."/>
            <person name="Collen J."/>
            <person name="Dattolo E."/>
            <person name="De Paoli E."/>
            <person name="Dittami S."/>
            <person name="Maumus F."/>
            <person name="Michel G."/>
            <person name="Kersting A."/>
            <person name="Lauritano C."/>
            <person name="Lohaus R."/>
            <person name="Toepel M."/>
            <person name="Tonon T."/>
            <person name="Vanneste K."/>
            <person name="Amirebrahimi M."/>
            <person name="Brakel J."/>
            <person name="Bostroem C."/>
            <person name="Chovatia M."/>
            <person name="Grimwood J."/>
            <person name="Jenkins J.W."/>
            <person name="Jueterbock A."/>
            <person name="Mraz A."/>
            <person name="Stam W.T."/>
            <person name="Tice H."/>
            <person name="Bornberg-Bauer E."/>
            <person name="Green P.J."/>
            <person name="Pearson G.A."/>
            <person name="Procaccini G."/>
            <person name="Duarte C.M."/>
            <person name="Schmutz J."/>
            <person name="Reusch T.B.H."/>
            <person name="Van de Peer Y."/>
        </authorList>
    </citation>
    <scope>NUCLEOTIDE SEQUENCE [LARGE SCALE GENOMIC DNA]</scope>
    <source>
        <strain evidence="8">cv. Finnish</strain>
    </source>
</reference>
<evidence type="ECO:0000256" key="1">
    <source>
        <dbReference type="ARBA" id="ARBA00004141"/>
    </source>
</evidence>
<dbReference type="PANTHER" id="PTHR33596">
    <property type="entry name" value="COLD-REGULATED 413 PLASMA MEMBRANE PROTEIN 2"/>
    <property type="match status" value="1"/>
</dbReference>
<keyword evidence="4 6" id="KW-1133">Transmembrane helix</keyword>
<keyword evidence="3 6" id="KW-0812">Transmembrane</keyword>
<evidence type="ECO:0000256" key="4">
    <source>
        <dbReference type="ARBA" id="ARBA00022989"/>
    </source>
</evidence>
<evidence type="ECO:0000256" key="6">
    <source>
        <dbReference type="SAM" id="Phobius"/>
    </source>
</evidence>
<keyword evidence="5 6" id="KW-0472">Membrane</keyword>
<feature type="transmembrane region" description="Helical" evidence="6">
    <location>
        <begin position="76"/>
        <end position="94"/>
    </location>
</feature>
<dbReference type="AlphaFoldDB" id="A0A0K9NRL3"/>
<evidence type="ECO:0000313" key="8">
    <source>
        <dbReference type="Proteomes" id="UP000036987"/>
    </source>
</evidence>
<dbReference type="OMA" id="WIGTFIC"/>
<dbReference type="Pfam" id="PF05562">
    <property type="entry name" value="WCOR413"/>
    <property type="match status" value="1"/>
</dbReference>
<evidence type="ECO:0008006" key="9">
    <source>
        <dbReference type="Google" id="ProtNLM"/>
    </source>
</evidence>
<comment type="subcellular location">
    <subcellularLocation>
        <location evidence="1">Membrane</location>
        <topology evidence="1">Multi-pass membrane protein</topology>
    </subcellularLocation>
</comment>
<name>A0A0K9NRL3_ZOSMR</name>
<protein>
    <recommendedName>
        <fullName evidence="9">Cold-regulated 413 plasma membrane protein 2</fullName>
    </recommendedName>
</protein>
<organism evidence="7 8">
    <name type="scientific">Zostera marina</name>
    <name type="common">Eelgrass</name>
    <dbReference type="NCBI Taxonomy" id="29655"/>
    <lineage>
        <taxon>Eukaryota</taxon>
        <taxon>Viridiplantae</taxon>
        <taxon>Streptophyta</taxon>
        <taxon>Embryophyta</taxon>
        <taxon>Tracheophyta</taxon>
        <taxon>Spermatophyta</taxon>
        <taxon>Magnoliopsida</taxon>
        <taxon>Liliopsida</taxon>
        <taxon>Zosteraceae</taxon>
        <taxon>Zostera</taxon>
    </lineage>
</organism>
<sequence length="204" mass="22816">MGKMEKYLEMSTDETDLIQSDLTQMKDAFKNLYNHSVNLAVVGGVGFGTAFLRSIASFAAIYLLILDRTNWRTNMLTGLLIPYIFLSLPEIIFSFLRGEVGMWIAFIAVVMRLFFSKRIPEWAEMPGALILLLVVSPSLFADTIRGNFIGQLVCLFVGCYLLQEHIRASGGFRNSFTQKNGVSNSVGIILLLVYPVWALVLGFI</sequence>
<feature type="transmembrane region" description="Helical" evidence="6">
    <location>
        <begin position="182"/>
        <end position="203"/>
    </location>
</feature>
<evidence type="ECO:0000256" key="5">
    <source>
        <dbReference type="ARBA" id="ARBA00023136"/>
    </source>
</evidence>
<keyword evidence="8" id="KW-1185">Reference proteome</keyword>
<dbReference type="Proteomes" id="UP000036987">
    <property type="component" value="Unassembled WGS sequence"/>
</dbReference>
<feature type="transmembrane region" description="Helical" evidence="6">
    <location>
        <begin position="39"/>
        <end position="64"/>
    </location>
</feature>
<evidence type="ECO:0000313" key="7">
    <source>
        <dbReference type="EMBL" id="KMZ59238.1"/>
    </source>
</evidence>
<dbReference type="InterPro" id="IPR008892">
    <property type="entry name" value="COR413"/>
</dbReference>
<dbReference type="OrthoDB" id="1887731at2759"/>
<feature type="transmembrane region" description="Helical" evidence="6">
    <location>
        <begin position="100"/>
        <end position="115"/>
    </location>
</feature>
<comment type="similarity">
    <text evidence="2">Belongs to the Cold-regulated 413 protein family.</text>
</comment>
<dbReference type="EMBL" id="LFYR01001803">
    <property type="protein sequence ID" value="KMZ59238.1"/>
    <property type="molecule type" value="Genomic_DNA"/>
</dbReference>
<gene>
    <name evidence="7" type="ORF">ZOSMA_6G01720</name>
</gene>
<proteinExistence type="inferred from homology"/>
<accession>A0A0K9NRL3</accession>
<comment type="caution">
    <text evidence="7">The sequence shown here is derived from an EMBL/GenBank/DDBJ whole genome shotgun (WGS) entry which is preliminary data.</text>
</comment>
<dbReference type="GO" id="GO:0016020">
    <property type="term" value="C:membrane"/>
    <property type="evidence" value="ECO:0007669"/>
    <property type="project" value="UniProtKB-SubCell"/>
</dbReference>
<evidence type="ECO:0000256" key="3">
    <source>
        <dbReference type="ARBA" id="ARBA00022692"/>
    </source>
</evidence>
<evidence type="ECO:0000256" key="2">
    <source>
        <dbReference type="ARBA" id="ARBA00005852"/>
    </source>
</evidence>
<dbReference type="PANTHER" id="PTHR33596:SF23">
    <property type="entry name" value="COLD-REGULATED 413 PLASMA MEMBRANE PROTEIN 2"/>
    <property type="match status" value="1"/>
</dbReference>